<dbReference type="Gene3D" id="1.10.10.10">
    <property type="entry name" value="Winged helix-like DNA-binding domain superfamily/Winged helix DNA-binding domain"/>
    <property type="match status" value="1"/>
</dbReference>
<feature type="domain" description="HTH rpiR-type" evidence="1">
    <location>
        <begin position="6"/>
        <end position="82"/>
    </location>
</feature>
<dbReference type="SUPFAM" id="SSF46689">
    <property type="entry name" value="Homeodomain-like"/>
    <property type="match status" value="1"/>
</dbReference>
<proteinExistence type="predicted"/>
<dbReference type="PROSITE" id="PS51071">
    <property type="entry name" value="HTH_RPIR"/>
    <property type="match status" value="1"/>
</dbReference>
<protein>
    <submittedName>
        <fullName evidence="2">MurR/RpiR family transcriptional regulator</fullName>
    </submittedName>
</protein>
<dbReference type="GO" id="GO:0003677">
    <property type="term" value="F:DNA binding"/>
    <property type="evidence" value="ECO:0007669"/>
    <property type="project" value="InterPro"/>
</dbReference>
<dbReference type="GO" id="GO:1901135">
    <property type="term" value="P:carbohydrate derivative metabolic process"/>
    <property type="evidence" value="ECO:0007669"/>
    <property type="project" value="InterPro"/>
</dbReference>
<dbReference type="Gene3D" id="3.40.50.10490">
    <property type="entry name" value="Glucose-6-phosphate isomerase like protein, domain 1"/>
    <property type="match status" value="1"/>
</dbReference>
<evidence type="ECO:0000259" key="1">
    <source>
        <dbReference type="PROSITE" id="PS51071"/>
    </source>
</evidence>
<dbReference type="InterPro" id="IPR047640">
    <property type="entry name" value="RpiR-like"/>
</dbReference>
<dbReference type="InterPro" id="IPR036388">
    <property type="entry name" value="WH-like_DNA-bd_sf"/>
</dbReference>
<dbReference type="RefSeq" id="WP_003535730.1">
    <property type="nucleotide sequence ID" value="NZ_AP031443.1"/>
</dbReference>
<gene>
    <name evidence="2" type="ORF">DXB93_08480</name>
</gene>
<dbReference type="EMBL" id="QUSL01000011">
    <property type="protein sequence ID" value="RGD85400.1"/>
    <property type="molecule type" value="Genomic_DNA"/>
</dbReference>
<dbReference type="GO" id="GO:0097367">
    <property type="term" value="F:carbohydrate derivative binding"/>
    <property type="evidence" value="ECO:0007669"/>
    <property type="project" value="InterPro"/>
</dbReference>
<dbReference type="InterPro" id="IPR046348">
    <property type="entry name" value="SIS_dom_sf"/>
</dbReference>
<accession>A0A3E3EEU0</accession>
<dbReference type="GeneID" id="64197593"/>
<comment type="caution">
    <text evidence="2">The sequence shown here is derived from an EMBL/GenBank/DDBJ whole genome shotgun (WGS) entry which is preliminary data.</text>
</comment>
<dbReference type="GO" id="GO:0003700">
    <property type="term" value="F:DNA-binding transcription factor activity"/>
    <property type="evidence" value="ECO:0007669"/>
    <property type="project" value="InterPro"/>
</dbReference>
<reference evidence="2 3" key="1">
    <citation type="submission" date="2018-08" db="EMBL/GenBank/DDBJ databases">
        <title>A genome reference for cultivated species of the human gut microbiota.</title>
        <authorList>
            <person name="Zou Y."/>
            <person name="Xue W."/>
            <person name="Luo G."/>
        </authorList>
    </citation>
    <scope>NUCLEOTIDE SEQUENCE [LARGE SCALE GENOMIC DNA]</scope>
    <source>
        <strain evidence="2 3">OM06-4</strain>
    </source>
</reference>
<name>A0A3E3EEU0_9FIRM</name>
<dbReference type="SUPFAM" id="SSF53697">
    <property type="entry name" value="SIS domain"/>
    <property type="match status" value="1"/>
</dbReference>
<evidence type="ECO:0000313" key="2">
    <source>
        <dbReference type="EMBL" id="RGD85400.1"/>
    </source>
</evidence>
<dbReference type="Proteomes" id="UP000261032">
    <property type="component" value="Unassembled WGS sequence"/>
</dbReference>
<dbReference type="InterPro" id="IPR009057">
    <property type="entry name" value="Homeodomain-like_sf"/>
</dbReference>
<evidence type="ECO:0000313" key="3">
    <source>
        <dbReference type="Proteomes" id="UP000261032"/>
    </source>
</evidence>
<dbReference type="InterPro" id="IPR000281">
    <property type="entry name" value="HTH_RpiR"/>
</dbReference>
<sequence length="257" mass="29415">MIYDKLPIVFLSTLVSEKNGSTNSQIAAYILNHLEEVQNLGIKEIAKECNVAVSSISRFCKEVGLRDFAELKELLLSTDLSFEDHSHATSKQARLHDYSHKVRESIIMVEKSIDMDAVIDLCKDINEYQKVAIFGLLKAGAVAFNLQGDLLMLNKQVYTNISYSQQIQYIVAADEDDLIIIFSYTGAYFDYQDLRALKKRLTAPKIWMISSDDREYPECIDRTILFKSLQDQNSHPYQLQFIAGLIAQEYSRLHQLK</sequence>
<dbReference type="Pfam" id="PF01418">
    <property type="entry name" value="HTH_6"/>
    <property type="match status" value="1"/>
</dbReference>
<organism evidence="2 3">
    <name type="scientific">Thomasclavelia ramosa</name>
    <dbReference type="NCBI Taxonomy" id="1547"/>
    <lineage>
        <taxon>Bacteria</taxon>
        <taxon>Bacillati</taxon>
        <taxon>Bacillota</taxon>
        <taxon>Erysipelotrichia</taxon>
        <taxon>Erysipelotrichales</taxon>
        <taxon>Coprobacillaceae</taxon>
        <taxon>Thomasclavelia</taxon>
    </lineage>
</organism>
<dbReference type="AlphaFoldDB" id="A0A3E3EEU0"/>
<dbReference type="PANTHER" id="PTHR30514">
    <property type="entry name" value="GLUCOKINASE"/>
    <property type="match status" value="1"/>
</dbReference>
<dbReference type="PANTHER" id="PTHR30514:SF1">
    <property type="entry name" value="HTH-TYPE TRANSCRIPTIONAL REGULATOR HEXR-RELATED"/>
    <property type="match status" value="1"/>
</dbReference>